<dbReference type="EMBL" id="JAEPRD010000040">
    <property type="protein sequence ID" value="KAG2204986.1"/>
    <property type="molecule type" value="Genomic_DNA"/>
</dbReference>
<dbReference type="GO" id="GO:0019005">
    <property type="term" value="C:SCF ubiquitin ligase complex"/>
    <property type="evidence" value="ECO:0007669"/>
    <property type="project" value="TreeGrafter"/>
</dbReference>
<dbReference type="SMART" id="SM00367">
    <property type="entry name" value="LRR_CC"/>
    <property type="match status" value="6"/>
</dbReference>
<dbReference type="InterPro" id="IPR032675">
    <property type="entry name" value="LRR_dom_sf"/>
</dbReference>
<dbReference type="Proteomes" id="UP000603453">
    <property type="component" value="Unassembled WGS sequence"/>
</dbReference>
<name>A0A8H7R5V6_9FUNG</name>
<reference evidence="2" key="1">
    <citation type="submission" date="2020-12" db="EMBL/GenBank/DDBJ databases">
        <title>Metabolic potential, ecology and presence of endohyphal bacteria is reflected in genomic diversity of Mucoromycotina.</title>
        <authorList>
            <person name="Muszewska A."/>
            <person name="Okrasinska A."/>
            <person name="Steczkiewicz K."/>
            <person name="Drgas O."/>
            <person name="Orlowska M."/>
            <person name="Perlinska-Lenart U."/>
            <person name="Aleksandrzak-Piekarczyk T."/>
            <person name="Szatraj K."/>
            <person name="Zielenkiewicz U."/>
            <person name="Pilsyk S."/>
            <person name="Malc E."/>
            <person name="Mieczkowski P."/>
            <person name="Kruszewska J.S."/>
            <person name="Biernat P."/>
            <person name="Pawlowska J."/>
        </authorList>
    </citation>
    <scope>NUCLEOTIDE SEQUENCE</scope>
    <source>
        <strain evidence="2">WA0000017839</strain>
    </source>
</reference>
<dbReference type="GO" id="GO:0031146">
    <property type="term" value="P:SCF-dependent proteasomal ubiquitin-dependent protein catabolic process"/>
    <property type="evidence" value="ECO:0007669"/>
    <property type="project" value="TreeGrafter"/>
</dbReference>
<dbReference type="PANTHER" id="PTHR13318">
    <property type="entry name" value="PARTNER OF PAIRED, ISOFORM B-RELATED"/>
    <property type="match status" value="1"/>
</dbReference>
<dbReference type="AlphaFoldDB" id="A0A8H7R5V6"/>
<organism evidence="2 3">
    <name type="scientific">Mucor saturninus</name>
    <dbReference type="NCBI Taxonomy" id="64648"/>
    <lineage>
        <taxon>Eukaryota</taxon>
        <taxon>Fungi</taxon>
        <taxon>Fungi incertae sedis</taxon>
        <taxon>Mucoromycota</taxon>
        <taxon>Mucoromycotina</taxon>
        <taxon>Mucoromycetes</taxon>
        <taxon>Mucorales</taxon>
        <taxon>Mucorineae</taxon>
        <taxon>Mucoraceae</taxon>
        <taxon>Mucor</taxon>
    </lineage>
</organism>
<sequence>MSKFEELPREIISLFCSLLKQPAKYNCIFVNKEFHAAAIPELWREPVLTSTSTVKQLLKCLKLSKHQRGEYIRVIKLGFKVVMNDGELLSLMPLMPNLEVLELRRADELTDKSIMRVSHYCPQLKSFGLKGALVTYRSAHYLGQCQKLTRLSLESCPNLTPWALLPFAQLHIEYLDLSGCKWLNVTETAYDLCSFEHLTNLNLVCCDTISMDFINHLTANDRHHGNPCLTKLQDFSITGGTIIEDSVIIPFIKTHPNIRGLFLLECAITDRTLDAISRYLPYLYNLDVSFCGKLTQRGVRKLVCKCPNLRLLGLKDCGMTQTDFPEIPSSVFPANTKNYPHINTLSYDALEHIRDRSHDQQQEQEDMEDAEMTDSVVRAINDDSVTESYNYIQQYLNAG</sequence>
<dbReference type="InterPro" id="IPR006553">
    <property type="entry name" value="Leu-rich_rpt_Cys-con_subtyp"/>
</dbReference>
<keyword evidence="3" id="KW-1185">Reference proteome</keyword>
<dbReference type="Gene3D" id="3.80.10.10">
    <property type="entry name" value="Ribonuclease Inhibitor"/>
    <property type="match status" value="1"/>
</dbReference>
<dbReference type="Pfam" id="PF25372">
    <property type="entry name" value="DUF7885"/>
    <property type="match status" value="1"/>
</dbReference>
<dbReference type="OrthoDB" id="10257471at2759"/>
<feature type="domain" description="F-box/LRR-repeat protein 15-like leucin rich repeat" evidence="1">
    <location>
        <begin position="75"/>
        <end position="314"/>
    </location>
</feature>
<gene>
    <name evidence="2" type="ORF">INT47_002610</name>
</gene>
<accession>A0A8H7R5V6</accession>
<proteinExistence type="predicted"/>
<evidence type="ECO:0000259" key="1">
    <source>
        <dbReference type="Pfam" id="PF25372"/>
    </source>
</evidence>
<comment type="caution">
    <text evidence="2">The sequence shown here is derived from an EMBL/GenBank/DDBJ whole genome shotgun (WGS) entry which is preliminary data.</text>
</comment>
<dbReference type="SUPFAM" id="SSF52047">
    <property type="entry name" value="RNI-like"/>
    <property type="match status" value="1"/>
</dbReference>
<dbReference type="CDD" id="cd22143">
    <property type="entry name" value="F-box_ScMDM30-like"/>
    <property type="match status" value="1"/>
</dbReference>
<evidence type="ECO:0000313" key="2">
    <source>
        <dbReference type="EMBL" id="KAG2204986.1"/>
    </source>
</evidence>
<evidence type="ECO:0000313" key="3">
    <source>
        <dbReference type="Proteomes" id="UP000603453"/>
    </source>
</evidence>
<protein>
    <recommendedName>
        <fullName evidence="1">F-box/LRR-repeat protein 15-like leucin rich repeat domain-containing protein</fullName>
    </recommendedName>
</protein>
<dbReference type="InterPro" id="IPR057207">
    <property type="entry name" value="FBXL15_LRR"/>
</dbReference>